<feature type="transmembrane region" description="Helical" evidence="7">
    <location>
        <begin position="121"/>
        <end position="138"/>
    </location>
</feature>
<dbReference type="GO" id="GO:0015811">
    <property type="term" value="P:L-cystine transport"/>
    <property type="evidence" value="ECO:0000318"/>
    <property type="project" value="GO_Central"/>
</dbReference>
<dbReference type="RefSeq" id="NP_985126.2">
    <property type="nucleotide sequence ID" value="NM_210480.2"/>
</dbReference>
<dbReference type="PANTHER" id="PTHR13131">
    <property type="entry name" value="CYSTINOSIN"/>
    <property type="match status" value="1"/>
</dbReference>
<keyword evidence="5 7" id="KW-1133">Transmembrane helix</keyword>
<sequence>MRKRQLLGYLYATCWSVSMYPPLWINWKRQSARALSKGYVVFNCIGYTALVLSLVVQTVLWQNEGDTSSAVRPSVGWSDYWYAMHSWLLNGLLASQVLWGTRLWGFTGEPANRMSTAHRKMMQLFIGLFCIGTVQYVVSITQTGLNNQSTLFYCHVLYFIKIIMSVLKYIAQAKHNYERKSTVGFSMLSVSLDICGGVFSLAQLVLDLTEKSGISVTTVKANSGKLGIGLVSLLFNFVYISQWLLYR</sequence>
<dbReference type="OrthoDB" id="75720at2759"/>
<dbReference type="KEGG" id="ago:AGOS_AER269C"/>
<protein>
    <submittedName>
        <fullName evidence="8">AER269Cp</fullName>
    </submittedName>
</protein>
<keyword evidence="2" id="KW-0813">Transport</keyword>
<reference evidence="9" key="2">
    <citation type="journal article" date="2013" name="G3 (Bethesda)">
        <title>Genomes of Ashbya fungi isolated from insects reveal four mating-type loci, numerous translocations, lack of transposons, and distinct gene duplications.</title>
        <authorList>
            <person name="Dietrich F.S."/>
            <person name="Voegeli S."/>
            <person name="Kuo S."/>
            <person name="Philippsen P."/>
        </authorList>
    </citation>
    <scope>GENOME REANNOTATION</scope>
    <source>
        <strain evidence="9">ATCC 10895 / CBS 109.51 / FGSC 9923 / NRRL Y-1056</strain>
    </source>
</reference>
<dbReference type="EMBL" id="AE016818">
    <property type="protein sequence ID" value="AAS52950.2"/>
    <property type="molecule type" value="Genomic_DNA"/>
</dbReference>
<reference evidence="8 9" key="1">
    <citation type="journal article" date="2004" name="Science">
        <title>The Ashbya gossypii genome as a tool for mapping the ancient Saccharomyces cerevisiae genome.</title>
        <authorList>
            <person name="Dietrich F.S."/>
            <person name="Voegeli S."/>
            <person name="Brachat S."/>
            <person name="Lerch A."/>
            <person name="Gates K."/>
            <person name="Steiner S."/>
            <person name="Mohr C."/>
            <person name="Pohlmann R."/>
            <person name="Luedi P."/>
            <person name="Choi S."/>
            <person name="Wing R.A."/>
            <person name="Flavier A."/>
            <person name="Gaffney T.D."/>
            <person name="Philippsen P."/>
        </authorList>
    </citation>
    <scope>NUCLEOTIDE SEQUENCE [LARGE SCALE GENOMIC DNA]</scope>
    <source>
        <strain evidence="9">ATCC 10895 / CBS 109.51 / FGSC 9923 / NRRL Y-1056</strain>
    </source>
</reference>
<dbReference type="InterPro" id="IPR006603">
    <property type="entry name" value="PQ-loop_rpt"/>
</dbReference>
<dbReference type="STRING" id="284811.Q756J2"/>
<evidence type="ECO:0000256" key="5">
    <source>
        <dbReference type="ARBA" id="ARBA00022989"/>
    </source>
</evidence>
<dbReference type="GeneID" id="4621337"/>
<dbReference type="InParanoid" id="Q756J2"/>
<feature type="transmembrane region" description="Helical" evidence="7">
    <location>
        <begin position="226"/>
        <end position="246"/>
    </location>
</feature>
<accession>Q756J2</accession>
<evidence type="ECO:0000256" key="2">
    <source>
        <dbReference type="ARBA" id="ARBA00022448"/>
    </source>
</evidence>
<evidence type="ECO:0000256" key="7">
    <source>
        <dbReference type="SAM" id="Phobius"/>
    </source>
</evidence>
<dbReference type="InterPro" id="IPR005282">
    <property type="entry name" value="LC_transporter"/>
</dbReference>
<dbReference type="FunCoup" id="Q756J2">
    <property type="interactions" value="212"/>
</dbReference>
<feature type="transmembrane region" description="Helical" evidence="7">
    <location>
        <begin position="39"/>
        <end position="60"/>
    </location>
</feature>
<dbReference type="HOGENOM" id="CLU_046327_0_0_1"/>
<dbReference type="OMA" id="ASWEWID"/>
<evidence type="ECO:0000256" key="6">
    <source>
        <dbReference type="ARBA" id="ARBA00023136"/>
    </source>
</evidence>
<organism evidence="8 9">
    <name type="scientific">Eremothecium gossypii (strain ATCC 10895 / CBS 109.51 / FGSC 9923 / NRRL Y-1056)</name>
    <name type="common">Yeast</name>
    <name type="synonym">Ashbya gossypii</name>
    <dbReference type="NCBI Taxonomy" id="284811"/>
    <lineage>
        <taxon>Eukaryota</taxon>
        <taxon>Fungi</taxon>
        <taxon>Dikarya</taxon>
        <taxon>Ascomycota</taxon>
        <taxon>Saccharomycotina</taxon>
        <taxon>Saccharomycetes</taxon>
        <taxon>Saccharomycetales</taxon>
        <taxon>Saccharomycetaceae</taxon>
        <taxon>Eremothecium</taxon>
    </lineage>
</organism>
<feature type="transmembrane region" description="Helical" evidence="7">
    <location>
        <begin position="183"/>
        <end position="206"/>
    </location>
</feature>
<dbReference type="GO" id="GO:0015184">
    <property type="term" value="F:L-cystine transmembrane transporter activity"/>
    <property type="evidence" value="ECO:0000318"/>
    <property type="project" value="GO_Central"/>
</dbReference>
<evidence type="ECO:0000313" key="8">
    <source>
        <dbReference type="EMBL" id="AAS52950.2"/>
    </source>
</evidence>
<dbReference type="Proteomes" id="UP000000591">
    <property type="component" value="Chromosome V"/>
</dbReference>
<keyword evidence="6 7" id="KW-0472">Membrane</keyword>
<keyword evidence="4" id="KW-0677">Repeat</keyword>
<keyword evidence="9" id="KW-1185">Reference proteome</keyword>
<feature type="transmembrane region" description="Helical" evidence="7">
    <location>
        <begin position="80"/>
        <end position="100"/>
    </location>
</feature>
<comment type="subcellular location">
    <subcellularLocation>
        <location evidence="1">Endomembrane system</location>
        <topology evidence="1">Multi-pass membrane protein</topology>
    </subcellularLocation>
</comment>
<dbReference type="Pfam" id="PF04193">
    <property type="entry name" value="PQ-loop"/>
    <property type="match status" value="2"/>
</dbReference>
<feature type="transmembrane region" description="Helical" evidence="7">
    <location>
        <begin position="6"/>
        <end position="27"/>
    </location>
</feature>
<gene>
    <name evidence="8" type="ORF">AGOS_AER269C</name>
</gene>
<keyword evidence="3 7" id="KW-0812">Transmembrane</keyword>
<evidence type="ECO:0000256" key="3">
    <source>
        <dbReference type="ARBA" id="ARBA00022692"/>
    </source>
</evidence>
<dbReference type="GO" id="GO:0000324">
    <property type="term" value="C:fungal-type vacuole"/>
    <property type="evidence" value="ECO:0000318"/>
    <property type="project" value="GO_Central"/>
</dbReference>
<dbReference type="GO" id="GO:0005774">
    <property type="term" value="C:vacuolar membrane"/>
    <property type="evidence" value="ECO:0000318"/>
    <property type="project" value="GO_Central"/>
</dbReference>
<dbReference type="PANTHER" id="PTHR13131:SF5">
    <property type="entry name" value="CYSTINOSIN"/>
    <property type="match status" value="1"/>
</dbReference>
<dbReference type="SMART" id="SM00679">
    <property type="entry name" value="CTNS"/>
    <property type="match status" value="2"/>
</dbReference>
<proteinExistence type="predicted"/>
<evidence type="ECO:0000256" key="4">
    <source>
        <dbReference type="ARBA" id="ARBA00022737"/>
    </source>
</evidence>
<evidence type="ECO:0000256" key="1">
    <source>
        <dbReference type="ARBA" id="ARBA00004127"/>
    </source>
</evidence>
<dbReference type="eggNOG" id="KOG3145">
    <property type="taxonomic scope" value="Eukaryota"/>
</dbReference>
<name>Q756J2_EREGS</name>
<feature type="transmembrane region" description="Helical" evidence="7">
    <location>
        <begin position="150"/>
        <end position="171"/>
    </location>
</feature>
<dbReference type="AlphaFoldDB" id="Q756J2"/>
<dbReference type="GO" id="GO:0012505">
    <property type="term" value="C:endomembrane system"/>
    <property type="evidence" value="ECO:0007669"/>
    <property type="project" value="UniProtKB-SubCell"/>
</dbReference>
<evidence type="ECO:0000313" key="9">
    <source>
        <dbReference type="Proteomes" id="UP000000591"/>
    </source>
</evidence>